<dbReference type="RefSeq" id="WP_145215124.1">
    <property type="nucleotide sequence ID" value="NZ_CP036432.1"/>
</dbReference>
<keyword evidence="2" id="KW-1185">Reference proteome</keyword>
<gene>
    <name evidence="1" type="ORF">TBK1r_44740</name>
</gene>
<dbReference type="EMBL" id="CP036432">
    <property type="protein sequence ID" value="QDV85460.1"/>
    <property type="molecule type" value="Genomic_DNA"/>
</dbReference>
<protein>
    <submittedName>
        <fullName evidence="1">Uncharacterized protein</fullName>
    </submittedName>
</protein>
<dbReference type="Proteomes" id="UP000318081">
    <property type="component" value="Chromosome"/>
</dbReference>
<accession>A0ABX5XVL8</accession>
<sequence>MIHCPHLTNNNRCEVATQIAECNVRASAAACEACQSDDNPQAVNVVTIGMAIVHRKRLKKPTSQLQRVLENYLPEIEPATTFKISAYRPGPGSELKKMLAWFARPSESCNCETRADTMNDWGADGCRQNLDTIVEWLMEEAEQRGMPHGKFTRVVAKSLVATAIRRYERKFPDGPPEPDDEEDR</sequence>
<organism evidence="1 2">
    <name type="scientific">Stieleria magnilauensis</name>
    <dbReference type="NCBI Taxonomy" id="2527963"/>
    <lineage>
        <taxon>Bacteria</taxon>
        <taxon>Pseudomonadati</taxon>
        <taxon>Planctomycetota</taxon>
        <taxon>Planctomycetia</taxon>
        <taxon>Pirellulales</taxon>
        <taxon>Pirellulaceae</taxon>
        <taxon>Stieleria</taxon>
    </lineage>
</organism>
<proteinExistence type="predicted"/>
<name>A0ABX5XVL8_9BACT</name>
<evidence type="ECO:0000313" key="1">
    <source>
        <dbReference type="EMBL" id="QDV85460.1"/>
    </source>
</evidence>
<reference evidence="1 2" key="1">
    <citation type="submission" date="2019-02" db="EMBL/GenBank/DDBJ databases">
        <title>Deep-cultivation of Planctomycetes and their phenomic and genomic characterization uncovers novel biology.</title>
        <authorList>
            <person name="Wiegand S."/>
            <person name="Jogler M."/>
            <person name="Boedeker C."/>
            <person name="Pinto D."/>
            <person name="Vollmers J."/>
            <person name="Rivas-Marin E."/>
            <person name="Kohn T."/>
            <person name="Peeters S.H."/>
            <person name="Heuer A."/>
            <person name="Rast P."/>
            <person name="Oberbeckmann S."/>
            <person name="Bunk B."/>
            <person name="Jeske O."/>
            <person name="Meyerdierks A."/>
            <person name="Storesund J.E."/>
            <person name="Kallscheuer N."/>
            <person name="Luecker S."/>
            <person name="Lage O.M."/>
            <person name="Pohl T."/>
            <person name="Merkel B.J."/>
            <person name="Hornburger P."/>
            <person name="Mueller R.-W."/>
            <person name="Bruemmer F."/>
            <person name="Labrenz M."/>
            <person name="Spormann A.M."/>
            <person name="Op den Camp H."/>
            <person name="Overmann J."/>
            <person name="Amann R."/>
            <person name="Jetten M.S.M."/>
            <person name="Mascher T."/>
            <person name="Medema M.H."/>
            <person name="Devos D.P."/>
            <person name="Kaster A.-K."/>
            <person name="Ovreas L."/>
            <person name="Rohde M."/>
            <person name="Galperin M.Y."/>
            <person name="Jogler C."/>
        </authorList>
    </citation>
    <scope>NUCLEOTIDE SEQUENCE [LARGE SCALE GENOMIC DNA]</scope>
    <source>
        <strain evidence="1 2">TBK1r</strain>
    </source>
</reference>
<evidence type="ECO:0000313" key="2">
    <source>
        <dbReference type="Proteomes" id="UP000318081"/>
    </source>
</evidence>